<protein>
    <recommendedName>
        <fullName evidence="5">Succinate--CoA ligase [ADP-forming] subunit alpha, mitochondrial</fullName>
        <ecNumber evidence="5">6.2.1.5</ecNumber>
    </recommendedName>
    <alternativeName>
        <fullName evidence="5">Succinyl-CoA synthetase subunit alpha</fullName>
        <shortName evidence="5">SCS-alpha</shortName>
    </alternativeName>
</protein>
<comment type="catalytic activity">
    <reaction evidence="5">
        <text>succinate + ATP + CoA = succinyl-CoA + ADP + phosphate</text>
        <dbReference type="Rhea" id="RHEA:17661"/>
        <dbReference type="ChEBI" id="CHEBI:30031"/>
        <dbReference type="ChEBI" id="CHEBI:30616"/>
        <dbReference type="ChEBI" id="CHEBI:43474"/>
        <dbReference type="ChEBI" id="CHEBI:57287"/>
        <dbReference type="ChEBI" id="CHEBI:57292"/>
        <dbReference type="ChEBI" id="CHEBI:456216"/>
        <dbReference type="EC" id="6.2.1.5"/>
    </reaction>
</comment>
<evidence type="ECO:0000256" key="5">
    <source>
        <dbReference type="HAMAP-Rule" id="MF_03222"/>
    </source>
</evidence>
<feature type="domain" description="Septin-type G" evidence="9">
    <location>
        <begin position="20"/>
        <end position="293"/>
    </location>
</feature>
<dbReference type="InterPro" id="IPR051345">
    <property type="entry name" value="Importin_beta-like_NTR"/>
</dbReference>
<dbReference type="InterPro" id="IPR033847">
    <property type="entry name" value="Citrt_syn/SCS-alpha_CS"/>
</dbReference>
<dbReference type="InterPro" id="IPR013598">
    <property type="entry name" value="Exportin-1/Importin-b-like"/>
</dbReference>
<dbReference type="NCBIfam" id="NF004230">
    <property type="entry name" value="PRK05678.1"/>
    <property type="match status" value="1"/>
</dbReference>
<dbReference type="GO" id="GO:0006606">
    <property type="term" value="P:protein import into nucleus"/>
    <property type="evidence" value="ECO:0007669"/>
    <property type="project" value="TreeGrafter"/>
</dbReference>
<comment type="similarity">
    <text evidence="7">Belongs to the TRAFAC class TrmE-Era-EngA-EngB-Septin-like GTPase superfamily. Septin GTPase family.</text>
</comment>
<dbReference type="Pfam" id="PF00735">
    <property type="entry name" value="Septin"/>
    <property type="match status" value="1"/>
</dbReference>
<comment type="subunit">
    <text evidence="5">Heterodimer of an alpha and a beta subunit.</text>
</comment>
<dbReference type="HAMAP" id="MF_01988">
    <property type="entry name" value="Succ_CoA_alpha"/>
    <property type="match status" value="1"/>
</dbReference>
<keyword evidence="11" id="KW-1185">Reference proteome</keyword>
<comment type="function">
    <text evidence="5">Succinyl-CoA synthetase functions in the citric acid cycle (TCA), coupling the hydrolysis of succinyl-CoA to the synthesis of ATP and thus represents the only step of substrate-level phosphorylation in the TCA. The alpha subunit of the enzyme binds the substrates coenzyme A and phosphate, while succinate binding and nucleotide specificity is provided by the beta subunit.</text>
</comment>
<dbReference type="Gene3D" id="3.40.50.261">
    <property type="entry name" value="Succinyl-CoA synthetase domains"/>
    <property type="match status" value="1"/>
</dbReference>
<evidence type="ECO:0000256" key="2">
    <source>
        <dbReference type="ARBA" id="ARBA00022532"/>
    </source>
</evidence>
<dbReference type="SMART" id="SM00881">
    <property type="entry name" value="CoA_binding"/>
    <property type="match status" value="1"/>
</dbReference>
<dbReference type="Pfam" id="PF00549">
    <property type="entry name" value="Ligase_CoA"/>
    <property type="match status" value="1"/>
</dbReference>
<evidence type="ECO:0000256" key="6">
    <source>
        <dbReference type="RuleBase" id="RU000677"/>
    </source>
</evidence>
<evidence type="ECO:0000256" key="7">
    <source>
        <dbReference type="RuleBase" id="RU004560"/>
    </source>
</evidence>
<dbReference type="SUPFAM" id="SSF51735">
    <property type="entry name" value="NAD(P)-binding Rossmann-fold domains"/>
    <property type="match status" value="1"/>
</dbReference>
<dbReference type="GO" id="GO:0005525">
    <property type="term" value="F:GTP binding"/>
    <property type="evidence" value="ECO:0007669"/>
    <property type="project" value="UniProtKB-KW"/>
</dbReference>
<dbReference type="InterPro" id="IPR036291">
    <property type="entry name" value="NAD(P)-bd_dom_sf"/>
</dbReference>
<dbReference type="InterPro" id="IPR005810">
    <property type="entry name" value="CoA_lig_alpha"/>
</dbReference>
<dbReference type="InterPro" id="IPR057942">
    <property type="entry name" value="TPR_TNPO3_IPO13_3rd"/>
</dbReference>
<dbReference type="GO" id="GO:0004775">
    <property type="term" value="F:succinate-CoA ligase (ADP-forming) activity"/>
    <property type="evidence" value="ECO:0007669"/>
    <property type="project" value="UniProtKB-UniRule"/>
</dbReference>
<dbReference type="SUPFAM" id="SSF52210">
    <property type="entry name" value="Succinyl-CoA synthetase domains"/>
    <property type="match status" value="1"/>
</dbReference>
<feature type="binding site" evidence="5">
    <location>
        <begin position="1270"/>
        <end position="1273"/>
    </location>
    <ligand>
        <name>CoA</name>
        <dbReference type="ChEBI" id="CHEBI:57287"/>
    </ligand>
</feature>
<dbReference type="Gene3D" id="3.40.50.300">
    <property type="entry name" value="P-loop containing nucleotide triphosphate hydrolases"/>
    <property type="match status" value="1"/>
</dbReference>
<dbReference type="PROSITE" id="PS00399">
    <property type="entry name" value="SUCCINYL_COA_LIG_2"/>
    <property type="match status" value="1"/>
</dbReference>
<dbReference type="Pfam" id="PF02629">
    <property type="entry name" value="CoA_binding"/>
    <property type="match status" value="1"/>
</dbReference>
<dbReference type="FunFam" id="3.40.50.300:FF:000196">
    <property type="entry name" value="Cell division control 3"/>
    <property type="match status" value="1"/>
</dbReference>
<accession>A0AAW0EIC8</accession>
<feature type="active site" description="Tele-phosphohistidine intermediate" evidence="5">
    <location>
        <position position="1506"/>
    </location>
</feature>
<sequence>MGYVGFANLPNQVHRKSVRKGFHFTAMVVGESGLGKSTLINTLFNTTLYPPKEHLPPSAERPKTVAIESIGADIEENGVRLHLTVVDTPGFGDFVNNDDSWKPIVENIESRFDSYLEQENRVNRTKVVDNRVHACLYFIQATGHSLKEIDIEFMRRLHTKVNLIPVIAKADTMTDQEIADFKERILSDIAHHNIHIFQAPTYENEDEETIAEHEEIASKIPFAVVGSDKAVVTPDGREVRGRAYPWGVVEVDNEEHCDFVKLRQMLVRTYMEELREYTNDVLYENWRTEKLTSMGVAQDSSVFKEINPAARMQEERVLHEAKLAKMEAEMKMVFQQKVQEKEAKLKQSEEELYARHKEMKDALDKQRADLEEKKRKIESGRPITPEKNSPEAWVTCNTLLLTPNAPLSAQLFAAQTFRAKVTYDLHQVDAANLPSFRDTLIAALQRHHAGSKAVIVQLCLAISGLALQFPAWTNAVQFMIDTFGRNPETVPVLLEFLTVLPEELTNNHKIPITDDEYAEREAYLLTGNAKQVMELLAMYIQATGITQAVQSQIFGCLRSWLVAGEVRITHLAKSPLFAFAFDALASDTLFDSAVDVICEMIHETQEIDDNMPAIELIVPRLIALKPQLVNQSDDPEKIKGYARIFSEAGETYRMLILQHSETFFPIVEAIGQCSAYHDLDIVPITFQFWMRLAQIIGKKPSVSPLFQDAYQALMRVVINHLHFPTDPSSVTAQEADDFRSFRHVMGDTLKDCCLVLRTETCLAAAYQMITTALSRSPEAISWQEIEAPLFAMRSMGAEVDPADNDAVPKILTLIPSLPNHPRVRYAALLIISRYTEWVNLHSEYIGAQLQYISAGFEDPDSEVCGAAGQALKYLCQDCKQHLVEFLPQLHTFLGSTGSKLLQDDKRQVYEAIAYVISAMPMAQAAESLRSFSVDILGQIHEATNKPTITKRELEAIGDGLENLEVMLHVIQGFGEELPPACQTSCADAWTVLDAFLVKYGGDYEIAERATRVIRHGITLFGNTALPVVPFVVARMSFAFEATGYPSYLWIAGKMIQRYGNEEDADLRGSFREVYERSTNSIASLLQAKSPSDIPDIMEDYLRMLTSMVPAAPDIFFESSAFPLAFRTAMAALTLIHTDIIFASLDLLQLIFTHDCLDPNPSGPRPPKFPVYASAIEAAIQKDGFQFLGYLLSGLVGDFPQDSISTVVSIFRAIALLWGSQLISWLPSVLQQLPISAAPQAAQSEFLSDVSRAVNDKEYDKDTKVLCQGFTGKTGTFHVKEALAYGTNMVGGVSPKKAGQTHLGLPVFGSVREAVRETQPDATVLYVPPPTAADAIIEAIENEIKLIVCITEGIPQADEIRVMNALMSQSKSRLVGPNCPGVINPLGCKMGIQPGHIHKPGKIGIVSRSGTLTYEAVAQTTDVGLGQSLCVGIGGDPFPGTQHVDVIKVFLEDPNTEGIVIIGEIGGSMEEDAAEYLEKYNKTRAKPKPVVGFIAGRTAPPGRRMGHAGAIISGGRVLLTDSPAKIGIEMKKAMEAAGLV</sequence>
<dbReference type="InterPro" id="IPR003781">
    <property type="entry name" value="CoA-bd"/>
</dbReference>
<dbReference type="EC" id="6.2.1.5" evidence="5"/>
<dbReference type="SUPFAM" id="SSF48371">
    <property type="entry name" value="ARM repeat"/>
    <property type="match status" value="1"/>
</dbReference>
<feature type="binding site" evidence="5">
    <location>
        <position position="1296"/>
    </location>
    <ligand>
        <name>CoA</name>
        <dbReference type="ChEBI" id="CHEBI:57287"/>
    </ligand>
</feature>
<dbReference type="InterPro" id="IPR016491">
    <property type="entry name" value="Septin"/>
</dbReference>
<dbReference type="Gene3D" id="1.25.10.10">
    <property type="entry name" value="Leucine-rich Repeat Variant"/>
    <property type="match status" value="1"/>
</dbReference>
<dbReference type="PRINTS" id="PR01798">
    <property type="entry name" value="SCOASYNTHASE"/>
</dbReference>
<evidence type="ECO:0000259" key="9">
    <source>
        <dbReference type="PROSITE" id="PS51719"/>
    </source>
</evidence>
<evidence type="ECO:0000256" key="8">
    <source>
        <dbReference type="SAM" id="Coils"/>
    </source>
</evidence>
<dbReference type="Pfam" id="PF24140">
    <property type="entry name" value="TPR_TNPO3_IPO13_3rd"/>
    <property type="match status" value="1"/>
</dbReference>
<dbReference type="InterPro" id="IPR011989">
    <property type="entry name" value="ARM-like"/>
</dbReference>
<gene>
    <name evidence="10" type="ORF">R3P38DRAFT_3301869</name>
</gene>
<dbReference type="InterPro" id="IPR017440">
    <property type="entry name" value="Cit_synth/succinyl-CoA_lig_AS"/>
</dbReference>
<dbReference type="InterPro" id="IPR016102">
    <property type="entry name" value="Succinyl-CoA_synth-like"/>
</dbReference>
<evidence type="ECO:0000256" key="3">
    <source>
        <dbReference type="ARBA" id="ARBA00022598"/>
    </source>
</evidence>
<dbReference type="InterPro" id="IPR016024">
    <property type="entry name" value="ARM-type_fold"/>
</dbReference>
<keyword evidence="2 5" id="KW-0816">Tricarboxylic acid cycle</keyword>
<feature type="binding site" evidence="5">
    <location>
        <position position="1413"/>
    </location>
    <ligand>
        <name>substrate</name>
        <note>ligand shared with subunit beta</note>
    </ligand>
</feature>
<dbReference type="GO" id="GO:0032156">
    <property type="term" value="C:septin cytoskeleton"/>
    <property type="evidence" value="ECO:0007669"/>
    <property type="project" value="UniProtKB-ARBA"/>
</dbReference>
<keyword evidence="5" id="KW-0496">Mitochondrion</keyword>
<dbReference type="Pfam" id="PF24138">
    <property type="entry name" value="TPR_TNPO3_IPO13_2nd"/>
    <property type="match status" value="1"/>
</dbReference>
<dbReference type="PROSITE" id="PS01216">
    <property type="entry name" value="SUCCINYL_COA_LIG_1"/>
    <property type="match status" value="1"/>
</dbReference>
<dbReference type="GO" id="GO:0005739">
    <property type="term" value="C:mitochondrion"/>
    <property type="evidence" value="ECO:0007669"/>
    <property type="project" value="UniProtKB-SubCell"/>
</dbReference>
<comment type="caution">
    <text evidence="10">The sequence shown here is derived from an EMBL/GenBank/DDBJ whole genome shotgun (WGS) entry which is preliminary data.</text>
</comment>
<dbReference type="SUPFAM" id="SSF52540">
    <property type="entry name" value="P-loop containing nucleoside triphosphate hydrolases"/>
    <property type="match status" value="1"/>
</dbReference>
<dbReference type="CDD" id="cd01850">
    <property type="entry name" value="CDC_Septin"/>
    <property type="match status" value="1"/>
</dbReference>
<dbReference type="PANTHER" id="PTHR12363">
    <property type="entry name" value="TRANSPORTIN 3 AND IMPORTIN 13"/>
    <property type="match status" value="1"/>
</dbReference>
<dbReference type="NCBIfam" id="TIGR01019">
    <property type="entry name" value="sucCoAalpha"/>
    <property type="match status" value="1"/>
</dbReference>
<evidence type="ECO:0000313" key="10">
    <source>
        <dbReference type="EMBL" id="KAK7064303.1"/>
    </source>
</evidence>
<dbReference type="InterPro" id="IPR058537">
    <property type="entry name" value="TPR_TNPO3_IPO13_4th"/>
</dbReference>
<keyword evidence="8" id="KW-0175">Coiled coil</keyword>
<feature type="coiled-coil region" evidence="8">
    <location>
        <begin position="309"/>
        <end position="380"/>
    </location>
</feature>
<dbReference type="FunFam" id="3.40.50.720:FF:000002">
    <property type="entry name" value="Succinate--CoA ligase [ADP-forming] subunit alpha"/>
    <property type="match status" value="1"/>
</dbReference>
<dbReference type="PANTHER" id="PTHR12363:SF53">
    <property type="entry name" value="MRNA TRANSPORT REGULATOR MTR10"/>
    <property type="match status" value="1"/>
</dbReference>
<dbReference type="InterPro" id="IPR057941">
    <property type="entry name" value="TPR_TNPO3_IPO13_2nd"/>
</dbReference>
<dbReference type="GO" id="GO:0006099">
    <property type="term" value="P:tricarboxylic acid cycle"/>
    <property type="evidence" value="ECO:0007669"/>
    <property type="project" value="UniProtKB-UniRule"/>
</dbReference>
<reference evidence="10 11" key="1">
    <citation type="journal article" date="2024" name="J Genomics">
        <title>Draft genome sequencing and assembly of Favolaschia claudopus CIRM-BRFM 2984 isolated from oak limbs.</title>
        <authorList>
            <person name="Navarro D."/>
            <person name="Drula E."/>
            <person name="Chaduli D."/>
            <person name="Cazenave R."/>
            <person name="Ahrendt S."/>
            <person name="Wang J."/>
            <person name="Lipzen A."/>
            <person name="Daum C."/>
            <person name="Barry K."/>
            <person name="Grigoriev I.V."/>
            <person name="Favel A."/>
            <person name="Rosso M.N."/>
            <person name="Martin F."/>
        </authorList>
    </citation>
    <scope>NUCLEOTIDE SEQUENCE [LARGE SCALE GENOMIC DNA]</scope>
    <source>
        <strain evidence="10 11">CIRM-BRFM 2984</strain>
    </source>
</reference>
<evidence type="ECO:0000313" key="11">
    <source>
        <dbReference type="Proteomes" id="UP001362999"/>
    </source>
</evidence>
<keyword evidence="3 5" id="KW-0436">Ligase</keyword>
<dbReference type="Pfam" id="PF08389">
    <property type="entry name" value="Xpo1"/>
    <property type="match status" value="1"/>
</dbReference>
<proteinExistence type="inferred from homology"/>
<dbReference type="InterPro" id="IPR005811">
    <property type="entry name" value="SUCC_ACL_C"/>
</dbReference>
<dbReference type="Gene3D" id="3.40.50.720">
    <property type="entry name" value="NAD(P)-binding Rossmann-like Domain"/>
    <property type="match status" value="1"/>
</dbReference>
<keyword evidence="7" id="KW-0342">GTP-binding</keyword>
<dbReference type="InterPro" id="IPR030379">
    <property type="entry name" value="G_SEPTIN_dom"/>
</dbReference>
<dbReference type="GO" id="GO:0005938">
    <property type="term" value="C:cell cortex"/>
    <property type="evidence" value="ECO:0007669"/>
    <property type="project" value="UniProtKB-ARBA"/>
</dbReference>
<dbReference type="EMBL" id="JAWWNJ010000001">
    <property type="protein sequence ID" value="KAK7064303.1"/>
    <property type="molecule type" value="Genomic_DNA"/>
</dbReference>
<evidence type="ECO:0000256" key="4">
    <source>
        <dbReference type="ARBA" id="ARBA00022741"/>
    </source>
</evidence>
<comment type="similarity">
    <text evidence="5 6">Belongs to the succinate/malate CoA ligase alpha subunit family.</text>
</comment>
<dbReference type="PROSITE" id="PS51719">
    <property type="entry name" value="G_SEPTIN"/>
    <property type="match status" value="1"/>
</dbReference>
<evidence type="ECO:0000256" key="1">
    <source>
        <dbReference type="ARBA" id="ARBA00005064"/>
    </source>
</evidence>
<organism evidence="10 11">
    <name type="scientific">Favolaschia claudopus</name>
    <dbReference type="NCBI Taxonomy" id="2862362"/>
    <lineage>
        <taxon>Eukaryota</taxon>
        <taxon>Fungi</taxon>
        <taxon>Dikarya</taxon>
        <taxon>Basidiomycota</taxon>
        <taxon>Agaricomycotina</taxon>
        <taxon>Agaricomycetes</taxon>
        <taxon>Agaricomycetidae</taxon>
        <taxon>Agaricales</taxon>
        <taxon>Marasmiineae</taxon>
        <taxon>Mycenaceae</taxon>
        <taxon>Favolaschia</taxon>
    </lineage>
</organism>
<feature type="binding site" evidence="5">
    <location>
        <begin position="1349"/>
        <end position="1351"/>
    </location>
    <ligand>
        <name>CoA</name>
        <dbReference type="ChEBI" id="CHEBI:57287"/>
    </ligand>
</feature>
<comment type="pathway">
    <text evidence="1 5">Carbohydrate metabolism; tricarboxylic acid cycle; succinate from succinyl-CoA (ligase route): step 1/1.</text>
</comment>
<dbReference type="Pfam" id="PF24139">
    <property type="entry name" value="TPR_TNPO3_IPO13_4th"/>
    <property type="match status" value="1"/>
</dbReference>
<keyword evidence="4 5" id="KW-0547">Nucleotide-binding</keyword>
<comment type="subcellular location">
    <subcellularLocation>
        <location evidence="5">Mitochondrion</location>
    </subcellularLocation>
</comment>
<dbReference type="InterPro" id="IPR027417">
    <property type="entry name" value="P-loop_NTPase"/>
</dbReference>
<name>A0AAW0EIC8_9AGAR</name>
<dbReference type="Proteomes" id="UP001362999">
    <property type="component" value="Unassembled WGS sequence"/>
</dbReference>